<dbReference type="OrthoDB" id="9809023at2"/>
<dbReference type="RefSeq" id="WP_022792810.1">
    <property type="nucleotide sequence ID" value="NZ_FNNC01000001.1"/>
</dbReference>
<evidence type="ECO:0000313" key="2">
    <source>
        <dbReference type="Proteomes" id="UP000199488"/>
    </source>
</evidence>
<dbReference type="SUPFAM" id="SSF103007">
    <property type="entry name" value="Hypothetical protein TT1725"/>
    <property type="match status" value="1"/>
</dbReference>
<organism evidence="1 2">
    <name type="scientific">Marinococcus luteus</name>
    <dbReference type="NCBI Taxonomy" id="1122204"/>
    <lineage>
        <taxon>Bacteria</taxon>
        <taxon>Bacillati</taxon>
        <taxon>Bacillota</taxon>
        <taxon>Bacilli</taxon>
        <taxon>Bacillales</taxon>
        <taxon>Bacillaceae</taxon>
        <taxon>Marinococcus</taxon>
    </lineage>
</organism>
<dbReference type="InterPro" id="IPR007546">
    <property type="entry name" value="DUF503"/>
</dbReference>
<accession>A0A1H2QCJ9</accession>
<dbReference type="Proteomes" id="UP000199488">
    <property type="component" value="Unassembled WGS sequence"/>
</dbReference>
<evidence type="ECO:0000313" key="1">
    <source>
        <dbReference type="EMBL" id="SDW04987.1"/>
    </source>
</evidence>
<protein>
    <recommendedName>
        <fullName evidence="3">YlxP-like protein</fullName>
    </recommendedName>
</protein>
<dbReference type="EMBL" id="FNNC01000001">
    <property type="protein sequence ID" value="SDW04987.1"/>
    <property type="molecule type" value="Genomic_DNA"/>
</dbReference>
<evidence type="ECO:0008006" key="3">
    <source>
        <dbReference type="Google" id="ProtNLM"/>
    </source>
</evidence>
<dbReference type="Gene3D" id="3.30.70.1120">
    <property type="entry name" value="TT1725-like"/>
    <property type="match status" value="1"/>
</dbReference>
<dbReference type="PANTHER" id="PTHR36441:SF1">
    <property type="entry name" value="DUF503 DOMAIN-CONTAINING PROTEIN"/>
    <property type="match status" value="1"/>
</dbReference>
<dbReference type="STRING" id="1122204.SAMN05421781_0264"/>
<reference evidence="1 2" key="1">
    <citation type="submission" date="2016-10" db="EMBL/GenBank/DDBJ databases">
        <authorList>
            <person name="de Groot N.N."/>
        </authorList>
    </citation>
    <scope>NUCLEOTIDE SEQUENCE [LARGE SCALE GENOMIC DNA]</scope>
    <source>
        <strain evidence="1 2">DSM 23126</strain>
    </source>
</reference>
<dbReference type="AlphaFoldDB" id="A0A1H2QCJ9"/>
<name>A0A1H2QCJ9_9BACI</name>
<proteinExistence type="predicted"/>
<keyword evidence="2" id="KW-1185">Reference proteome</keyword>
<dbReference type="Pfam" id="PF04456">
    <property type="entry name" value="DUF503"/>
    <property type="match status" value="1"/>
</dbReference>
<gene>
    <name evidence="1" type="ORF">SAMN05421781_0264</name>
</gene>
<sequence>MIGVVHVECMLYEASHLKQKRAVLQSVKTKLKQRNLSVAETDYQELWQRAALSIVTVHNEKAGAEKELQRAIHMIESYTEWEITSVHYEWL</sequence>
<dbReference type="PANTHER" id="PTHR36441">
    <property type="entry name" value="HYPOTHETICAL CYTOSOLIC PROTEIN"/>
    <property type="match status" value="1"/>
</dbReference>
<dbReference type="InterPro" id="IPR036746">
    <property type="entry name" value="TT1725-like_sf"/>
</dbReference>